<keyword evidence="7" id="KW-0256">Endoplasmic reticulum</keyword>
<feature type="transmembrane region" description="Helical" evidence="11">
    <location>
        <begin position="278"/>
        <end position="296"/>
    </location>
</feature>
<dbReference type="WBParaSite" id="PSAMB.scaffold2260size24268.g17108.t1">
    <property type="protein sequence ID" value="PSAMB.scaffold2260size24268.g17108.t1"/>
    <property type="gene ID" value="PSAMB.scaffold2260size24268.g17108"/>
</dbReference>
<dbReference type="Proteomes" id="UP000887566">
    <property type="component" value="Unplaced"/>
</dbReference>
<keyword evidence="12" id="KW-1185">Reference proteome</keyword>
<evidence type="ECO:0000256" key="2">
    <source>
        <dbReference type="ARBA" id="ARBA00004922"/>
    </source>
</evidence>
<dbReference type="PANTHER" id="PTHR12646:SF0">
    <property type="entry name" value="DOL-P-MAN:MAN(5)GLCNAC(2)-PP-DOL ALPHA-1,3-MANNOSYLTRANSFERASE"/>
    <property type="match status" value="1"/>
</dbReference>
<feature type="transmembrane region" description="Helical" evidence="11">
    <location>
        <begin position="362"/>
        <end position="383"/>
    </location>
</feature>
<proteinExistence type="predicted"/>
<comment type="catalytic activity">
    <reaction evidence="10">
        <text>an alpha-D-Man-(1-&gt;2)-alpha-D-Man-(1-&gt;2)-alpha-D-Man-(1-&gt;3)-[alpha-D-Man-(1-&gt;6)]-beta-D-Man-(1-&gt;4)-beta-D-GlcNAc-(1-&gt;4)-alpha-D-GlcNAc-diphospho-di-trans,poly-cis-dolichol + a di-trans,poly-cis-dolichyl beta-D-mannosyl phosphate = an alpha-D-Man-(1-&gt;2)-alpha-D-Man-(1-&gt;2)-alpha-D-Man-(1-&gt;3)-[alpha-D-Man-(1-&gt;3)-alpha-D-Man-(1-&gt;6)]-beta-D-Man-(1-&gt;4)-beta-D-GlcNAc-(1-&gt;4)-alpha-D-GlcNAc-diphospho-di-trans,poly-cis-dolichol + a di-trans,poly-cis-dolichyl phosphate + H(+)</text>
        <dbReference type="Rhea" id="RHEA:29527"/>
        <dbReference type="Rhea" id="RHEA-COMP:19498"/>
        <dbReference type="Rhea" id="RHEA-COMP:19501"/>
        <dbReference type="Rhea" id="RHEA-COMP:19516"/>
        <dbReference type="Rhea" id="RHEA-COMP:19517"/>
        <dbReference type="ChEBI" id="CHEBI:15378"/>
        <dbReference type="ChEBI" id="CHEBI:57683"/>
        <dbReference type="ChEBI" id="CHEBI:58211"/>
        <dbReference type="ChEBI" id="CHEBI:132515"/>
        <dbReference type="ChEBI" id="CHEBI:132516"/>
        <dbReference type="EC" id="2.4.1.258"/>
    </reaction>
    <physiologicalReaction direction="left-to-right" evidence="10">
        <dbReference type="Rhea" id="RHEA:29528"/>
    </physiologicalReaction>
</comment>
<comment type="subcellular location">
    <subcellularLocation>
        <location evidence="1">Endoplasmic reticulum membrane</location>
        <topology evidence="1">Multi-pass membrane protein</topology>
    </subcellularLocation>
</comment>
<feature type="transmembrane region" description="Helical" evidence="11">
    <location>
        <begin position="112"/>
        <end position="129"/>
    </location>
</feature>
<dbReference type="GO" id="GO:0005789">
    <property type="term" value="C:endoplasmic reticulum membrane"/>
    <property type="evidence" value="ECO:0007669"/>
    <property type="project" value="UniProtKB-SubCell"/>
</dbReference>
<name>A0A914VP06_9BILA</name>
<dbReference type="EC" id="2.4.1.258" evidence="3"/>
<evidence type="ECO:0000256" key="10">
    <source>
        <dbReference type="ARBA" id="ARBA00049506"/>
    </source>
</evidence>
<sequence length="428" mass="48683">MAPPKRHGSRTTGGNKWLEWLIDLATNPSKLWIAALLLLPAELLVCILIIWKVPYTEIDWSTYMQQVECFLNGTLDYSNISGDTGPIVYPAGHLYLYTLLHRVTDHGTAIRLGQYIFAGLYVTTLLLVFRIYQKSRVIPPYALFFVCCTSYRIHSIFVLRLFNDPLAMLLFFVAVNLWLSKQWTIGCIFYSLAVSVKMNVLLFAPALFFILLIAEGPTKAFFNIAICGIVQLVIGGPFLLSHPIQYISRSFNLGRVFLYEWTVNWRLLPEDIFLDRRLHLALLAAHLVVLALFAYFKWFKSHGGIVQATVSAVTTKKSKRAAQSRSLSPNDILFPLFTANFIGMMFSRSLHYQFYSWYFHSLPYLLWSSKLHPIINMVVMIGIELCWNTYPSTVISSAALHLLHIVIAVGLIGSQRNDPTDATKAKRS</sequence>
<keyword evidence="6 11" id="KW-0812">Transmembrane</keyword>
<keyword evidence="5" id="KW-0808">Transferase</keyword>
<keyword evidence="9 11" id="KW-0472">Membrane</keyword>
<feature type="transmembrane region" description="Helical" evidence="11">
    <location>
        <begin position="220"/>
        <end position="240"/>
    </location>
</feature>
<evidence type="ECO:0000256" key="7">
    <source>
        <dbReference type="ARBA" id="ARBA00022824"/>
    </source>
</evidence>
<evidence type="ECO:0000256" key="1">
    <source>
        <dbReference type="ARBA" id="ARBA00004477"/>
    </source>
</evidence>
<feature type="transmembrane region" description="Helical" evidence="11">
    <location>
        <begin position="165"/>
        <end position="180"/>
    </location>
</feature>
<dbReference type="InterPro" id="IPR007873">
    <property type="entry name" value="Glycosyltransferase_ALG3"/>
</dbReference>
<feature type="transmembrane region" description="Helical" evidence="11">
    <location>
        <begin position="332"/>
        <end position="350"/>
    </location>
</feature>
<evidence type="ECO:0000256" key="8">
    <source>
        <dbReference type="ARBA" id="ARBA00022989"/>
    </source>
</evidence>
<dbReference type="GO" id="GO:0052925">
    <property type="term" value="F:dol-P-Man:Man(5)GlcNAc(2)-PP-Dol alpha-1,3-mannosyltransferase activity"/>
    <property type="evidence" value="ECO:0007669"/>
    <property type="project" value="UniProtKB-EC"/>
</dbReference>
<protein>
    <recommendedName>
        <fullName evidence="3">dolichyl-P-Man:Man5GlcNAc2-PP-dolichol alpha-1,3-mannosyltransferase</fullName>
        <ecNumber evidence="3">2.4.1.258</ecNumber>
    </recommendedName>
</protein>
<evidence type="ECO:0000256" key="6">
    <source>
        <dbReference type="ARBA" id="ARBA00022692"/>
    </source>
</evidence>
<feature type="transmembrane region" description="Helical" evidence="11">
    <location>
        <begin position="395"/>
        <end position="414"/>
    </location>
</feature>
<evidence type="ECO:0000256" key="5">
    <source>
        <dbReference type="ARBA" id="ARBA00022679"/>
    </source>
</evidence>
<evidence type="ECO:0000256" key="3">
    <source>
        <dbReference type="ARBA" id="ARBA00011964"/>
    </source>
</evidence>
<evidence type="ECO:0000313" key="13">
    <source>
        <dbReference type="WBParaSite" id="PSAMB.scaffold2260size24268.g17108.t1"/>
    </source>
</evidence>
<feature type="transmembrane region" description="Helical" evidence="11">
    <location>
        <begin position="187"/>
        <end position="214"/>
    </location>
</feature>
<dbReference type="PANTHER" id="PTHR12646">
    <property type="entry name" value="NOT56 - RELATED"/>
    <property type="match status" value="1"/>
</dbReference>
<evidence type="ECO:0000256" key="11">
    <source>
        <dbReference type="SAM" id="Phobius"/>
    </source>
</evidence>
<keyword evidence="8 11" id="KW-1133">Transmembrane helix</keyword>
<keyword evidence="4" id="KW-0328">Glycosyltransferase</keyword>
<comment type="pathway">
    <text evidence="2">Protein modification; protein glycosylation.</text>
</comment>
<feature type="transmembrane region" description="Helical" evidence="11">
    <location>
        <begin position="31"/>
        <end position="51"/>
    </location>
</feature>
<reference evidence="13" key="1">
    <citation type="submission" date="2022-11" db="UniProtKB">
        <authorList>
            <consortium name="WormBaseParasite"/>
        </authorList>
    </citation>
    <scope>IDENTIFICATION</scope>
</reference>
<organism evidence="12 13">
    <name type="scientific">Plectus sambesii</name>
    <dbReference type="NCBI Taxonomy" id="2011161"/>
    <lineage>
        <taxon>Eukaryota</taxon>
        <taxon>Metazoa</taxon>
        <taxon>Ecdysozoa</taxon>
        <taxon>Nematoda</taxon>
        <taxon>Chromadorea</taxon>
        <taxon>Plectida</taxon>
        <taxon>Plectina</taxon>
        <taxon>Plectoidea</taxon>
        <taxon>Plectidae</taxon>
        <taxon>Plectus</taxon>
    </lineage>
</organism>
<dbReference type="Pfam" id="PF05208">
    <property type="entry name" value="ALG3"/>
    <property type="match status" value="1"/>
</dbReference>
<evidence type="ECO:0000313" key="12">
    <source>
        <dbReference type="Proteomes" id="UP000887566"/>
    </source>
</evidence>
<dbReference type="AlphaFoldDB" id="A0A914VP06"/>
<evidence type="ECO:0000256" key="9">
    <source>
        <dbReference type="ARBA" id="ARBA00023136"/>
    </source>
</evidence>
<accession>A0A914VP06</accession>
<evidence type="ECO:0000256" key="4">
    <source>
        <dbReference type="ARBA" id="ARBA00022676"/>
    </source>
</evidence>